<dbReference type="Proteomes" id="UP000199423">
    <property type="component" value="Unassembled WGS sequence"/>
</dbReference>
<organism evidence="4 5">
    <name type="scientific">Hyphomicrobium facile</name>
    <dbReference type="NCBI Taxonomy" id="51670"/>
    <lineage>
        <taxon>Bacteria</taxon>
        <taxon>Pseudomonadati</taxon>
        <taxon>Pseudomonadota</taxon>
        <taxon>Alphaproteobacteria</taxon>
        <taxon>Hyphomicrobiales</taxon>
        <taxon>Hyphomicrobiaceae</taxon>
        <taxon>Hyphomicrobium</taxon>
    </lineage>
</organism>
<dbReference type="RefSeq" id="WP_092865808.1">
    <property type="nucleotide sequence ID" value="NZ_FPCH01000001.1"/>
</dbReference>
<name>A0A1I7N5A6_9HYPH</name>
<dbReference type="PANTHER" id="PTHR32332:SF31">
    <property type="entry name" value="2-NITROPROPANE DIOXYGENASE FAMILY, PUTATIVE (AFU_ORTHOLOGUE AFUA_2G09850)-RELATED"/>
    <property type="match status" value="1"/>
</dbReference>
<dbReference type="Gene3D" id="3.20.20.70">
    <property type="entry name" value="Aldolase class I"/>
    <property type="match status" value="1"/>
</dbReference>
<dbReference type="PANTHER" id="PTHR32332">
    <property type="entry name" value="2-NITROPROPANE DIOXYGENASE"/>
    <property type="match status" value="1"/>
</dbReference>
<dbReference type="GO" id="GO:0018580">
    <property type="term" value="F:nitronate monooxygenase activity"/>
    <property type="evidence" value="ECO:0007669"/>
    <property type="project" value="InterPro"/>
</dbReference>
<keyword evidence="1" id="KW-0285">Flavoprotein</keyword>
<keyword evidence="5" id="KW-1185">Reference proteome</keyword>
<evidence type="ECO:0000256" key="2">
    <source>
        <dbReference type="ARBA" id="ARBA00022643"/>
    </source>
</evidence>
<dbReference type="InterPro" id="IPR013785">
    <property type="entry name" value="Aldolase_TIM"/>
</dbReference>
<gene>
    <name evidence="4" type="ORF">SAMN04488557_1350</name>
</gene>
<keyword evidence="2" id="KW-0288">FMN</keyword>
<accession>A0A1I7N5A6</accession>
<dbReference type="Pfam" id="PF03060">
    <property type="entry name" value="NMO"/>
    <property type="match status" value="2"/>
</dbReference>
<evidence type="ECO:0000256" key="3">
    <source>
        <dbReference type="ARBA" id="ARBA00023002"/>
    </source>
</evidence>
<sequence>MLKTRLTERLKLRHPIISAPMAFAAGGRLAATVSAAGGLGLIGGGYGDADWINEEFRAAGNQRVGCGFITWSLRKQPALLDLVLSKKPAAILLSFDDPAPLANRIKERGITLICQIQTRRDAERALACGADVIVAQGSEAGGHGEKRGTFGLVPEVADLIAKENPDTLLCAAGGIGDGRGLAAALMLGADGVLIGSRLWASKEANVSDRMHAAALAATGDNTIRSQVMDLARKLDWPPRYTARVLKNRFIERWHGREQELLTVADQEAAKYRKAWADGDPEESNTFVGEVVGLIHDIEPASNIIERIVREAEELLQLKSKQLEQGQ</sequence>
<dbReference type="STRING" id="51670.SAMN04488557_1350"/>
<dbReference type="CDD" id="cd04730">
    <property type="entry name" value="NPD_like"/>
    <property type="match status" value="1"/>
</dbReference>
<proteinExistence type="predicted"/>
<dbReference type="OrthoDB" id="9778912at2"/>
<dbReference type="AlphaFoldDB" id="A0A1I7N5A6"/>
<dbReference type="EMBL" id="FPCH01000001">
    <property type="protein sequence ID" value="SFV29854.1"/>
    <property type="molecule type" value="Genomic_DNA"/>
</dbReference>
<keyword evidence="3" id="KW-0560">Oxidoreductase</keyword>
<evidence type="ECO:0000256" key="1">
    <source>
        <dbReference type="ARBA" id="ARBA00022630"/>
    </source>
</evidence>
<protein>
    <submittedName>
        <fullName evidence="4">Nitronate monooxygenase</fullName>
    </submittedName>
</protein>
<reference evidence="5" key="1">
    <citation type="submission" date="2016-10" db="EMBL/GenBank/DDBJ databases">
        <authorList>
            <person name="Varghese N."/>
            <person name="Submissions S."/>
        </authorList>
    </citation>
    <scope>NUCLEOTIDE SEQUENCE [LARGE SCALE GENOMIC DNA]</scope>
    <source>
        <strain evidence="5">DSM 1565</strain>
    </source>
</reference>
<evidence type="ECO:0000313" key="5">
    <source>
        <dbReference type="Proteomes" id="UP000199423"/>
    </source>
</evidence>
<dbReference type="SUPFAM" id="SSF51412">
    <property type="entry name" value="Inosine monophosphate dehydrogenase (IMPDH)"/>
    <property type="match status" value="1"/>
</dbReference>
<evidence type="ECO:0000313" key="4">
    <source>
        <dbReference type="EMBL" id="SFV29854.1"/>
    </source>
</evidence>
<keyword evidence="4" id="KW-0503">Monooxygenase</keyword>
<dbReference type="InterPro" id="IPR004136">
    <property type="entry name" value="NMO"/>
</dbReference>